<evidence type="ECO:0000259" key="4">
    <source>
        <dbReference type="PROSITE" id="PS01124"/>
    </source>
</evidence>
<accession>A0A1H8KCF3</accession>
<dbReference type="EMBL" id="FODF01000028">
    <property type="protein sequence ID" value="SEN90682.1"/>
    <property type="molecule type" value="Genomic_DNA"/>
</dbReference>
<dbReference type="Gene3D" id="1.10.10.60">
    <property type="entry name" value="Homeodomain-like"/>
    <property type="match status" value="2"/>
</dbReference>
<keyword evidence="1" id="KW-0805">Transcription regulation</keyword>
<dbReference type="Gene3D" id="2.60.120.10">
    <property type="entry name" value="Jelly Rolls"/>
    <property type="match status" value="1"/>
</dbReference>
<dbReference type="PANTHER" id="PTHR43280">
    <property type="entry name" value="ARAC-FAMILY TRANSCRIPTIONAL REGULATOR"/>
    <property type="match status" value="1"/>
</dbReference>
<dbReference type="InterPro" id="IPR013096">
    <property type="entry name" value="Cupin_2"/>
</dbReference>
<organism evidence="5 6">
    <name type="scientific">Peptostreptococcus russellii</name>
    <dbReference type="NCBI Taxonomy" id="215200"/>
    <lineage>
        <taxon>Bacteria</taxon>
        <taxon>Bacillati</taxon>
        <taxon>Bacillota</taxon>
        <taxon>Clostridia</taxon>
        <taxon>Peptostreptococcales</taxon>
        <taxon>Peptostreptococcaceae</taxon>
        <taxon>Peptostreptococcus</taxon>
    </lineage>
</organism>
<dbReference type="RefSeq" id="WP_091976134.1">
    <property type="nucleotide sequence ID" value="NZ_CAUWDX010000006.1"/>
</dbReference>
<dbReference type="InterPro" id="IPR018060">
    <property type="entry name" value="HTH_AraC"/>
</dbReference>
<dbReference type="GO" id="GO:0003700">
    <property type="term" value="F:DNA-binding transcription factor activity"/>
    <property type="evidence" value="ECO:0007669"/>
    <property type="project" value="InterPro"/>
</dbReference>
<dbReference type="SUPFAM" id="SSF46689">
    <property type="entry name" value="Homeodomain-like"/>
    <property type="match status" value="2"/>
</dbReference>
<dbReference type="InterPro" id="IPR018062">
    <property type="entry name" value="HTH_AraC-typ_CS"/>
</dbReference>
<sequence>MENFRYIEFKNDNKEQLLEDIRYEFPLISIFVELDKYREKIVPWHWHNEVELFYVESGEVLYYTTQGKIAFPKGTAGFINTNVLHKTRANGGDEATNQRIHIFNNVLIGGRQGSDIYRKYITPLSSSSVNVIKLSPKLEGEKEIIEKIKKSFNIDIDEKFYEIKLKNTLSEIWCDLLELKEEEININNIRDKNAERIKGIMVYIHEHYSEKISVSDISEKFFISNRNCYRLFRENLNTSPQEYIRNYRIQKACELLATSRISIAEIGYKCGLGSSSYFGKIFKEFMNCTPMEYRRKWQNNNKNGQK</sequence>
<name>A0A1H8KCF3_9FIRM</name>
<dbReference type="PROSITE" id="PS01124">
    <property type="entry name" value="HTH_ARAC_FAMILY_2"/>
    <property type="match status" value="1"/>
</dbReference>
<reference evidence="5 6" key="1">
    <citation type="submission" date="2016-10" db="EMBL/GenBank/DDBJ databases">
        <authorList>
            <person name="de Groot N.N."/>
        </authorList>
    </citation>
    <scope>NUCLEOTIDE SEQUENCE [LARGE SCALE GENOMIC DNA]</scope>
    <source>
        <strain evidence="5 6">Calf135</strain>
    </source>
</reference>
<dbReference type="OrthoDB" id="9778008at2"/>
<dbReference type="SMART" id="SM00342">
    <property type="entry name" value="HTH_ARAC"/>
    <property type="match status" value="1"/>
</dbReference>
<dbReference type="AlphaFoldDB" id="A0A1H8KCF3"/>
<evidence type="ECO:0000256" key="3">
    <source>
        <dbReference type="ARBA" id="ARBA00023163"/>
    </source>
</evidence>
<proteinExistence type="predicted"/>
<protein>
    <submittedName>
        <fullName evidence="5">AraC-type DNA-binding protein</fullName>
    </submittedName>
</protein>
<dbReference type="CDD" id="cd02208">
    <property type="entry name" value="cupin_RmlC-like"/>
    <property type="match status" value="1"/>
</dbReference>
<dbReference type="PRINTS" id="PR00032">
    <property type="entry name" value="HTHARAC"/>
</dbReference>
<feature type="domain" description="HTH araC/xylS-type" evidence="4">
    <location>
        <begin position="198"/>
        <end position="296"/>
    </location>
</feature>
<dbReference type="InterPro" id="IPR009057">
    <property type="entry name" value="Homeodomain-like_sf"/>
</dbReference>
<evidence type="ECO:0000256" key="1">
    <source>
        <dbReference type="ARBA" id="ARBA00023015"/>
    </source>
</evidence>
<dbReference type="PROSITE" id="PS00041">
    <property type="entry name" value="HTH_ARAC_FAMILY_1"/>
    <property type="match status" value="1"/>
</dbReference>
<keyword evidence="6" id="KW-1185">Reference proteome</keyword>
<evidence type="ECO:0000313" key="5">
    <source>
        <dbReference type="EMBL" id="SEN90682.1"/>
    </source>
</evidence>
<keyword evidence="3" id="KW-0804">Transcription</keyword>
<dbReference type="InterPro" id="IPR011051">
    <property type="entry name" value="RmlC_Cupin_sf"/>
</dbReference>
<dbReference type="Proteomes" id="UP000199512">
    <property type="component" value="Unassembled WGS sequence"/>
</dbReference>
<dbReference type="PANTHER" id="PTHR43280:SF28">
    <property type="entry name" value="HTH-TYPE TRANSCRIPTIONAL ACTIVATOR RHAS"/>
    <property type="match status" value="1"/>
</dbReference>
<dbReference type="GO" id="GO:0043565">
    <property type="term" value="F:sequence-specific DNA binding"/>
    <property type="evidence" value="ECO:0007669"/>
    <property type="project" value="InterPro"/>
</dbReference>
<evidence type="ECO:0000313" key="6">
    <source>
        <dbReference type="Proteomes" id="UP000199512"/>
    </source>
</evidence>
<dbReference type="InterPro" id="IPR020449">
    <property type="entry name" value="Tscrpt_reg_AraC-type_HTH"/>
</dbReference>
<keyword evidence="2 5" id="KW-0238">DNA-binding</keyword>
<dbReference type="InterPro" id="IPR014710">
    <property type="entry name" value="RmlC-like_jellyroll"/>
</dbReference>
<evidence type="ECO:0000256" key="2">
    <source>
        <dbReference type="ARBA" id="ARBA00023125"/>
    </source>
</evidence>
<dbReference type="SUPFAM" id="SSF51182">
    <property type="entry name" value="RmlC-like cupins"/>
    <property type="match status" value="1"/>
</dbReference>
<dbReference type="STRING" id="215200.SAMN05216454_1287"/>
<gene>
    <name evidence="5" type="ORF">SAMN05216454_1287</name>
</gene>
<dbReference type="Pfam" id="PF07883">
    <property type="entry name" value="Cupin_2"/>
    <property type="match status" value="1"/>
</dbReference>
<dbReference type="Pfam" id="PF12833">
    <property type="entry name" value="HTH_18"/>
    <property type="match status" value="1"/>
</dbReference>